<dbReference type="Proteomes" id="UP000034539">
    <property type="component" value="Unassembled WGS sequence"/>
</dbReference>
<organism evidence="2 3">
    <name type="scientific">Candidatus Gottesmanbacteria bacterium GW2011_GWC2_39_8</name>
    <dbReference type="NCBI Taxonomy" id="1618450"/>
    <lineage>
        <taxon>Bacteria</taxon>
        <taxon>Candidatus Gottesmaniibacteriota</taxon>
    </lineage>
</organism>
<sequence>MKTCIILPAYNEAQRIGKVISELSKAKRDIIVVDDGSEDQTTSVAKKQKVTVIRHEVNLGKGAALTTGIYYAMKKGYQAVVFADADGQHAVEDVGRIVEEVDKYKFIIGQRETSGEMPFLRKIGNSVASVLFKILFRTDIPDPLSGLRAFHMDIYPIISWESRGYEVEVEMVVNAIKNNIPITNIPIKTVYLDKYKGITFLSAYKILIYMLKWKLNS</sequence>
<dbReference type="Gene3D" id="3.90.550.10">
    <property type="entry name" value="Spore Coat Polysaccharide Biosynthesis Protein SpsA, Chain A"/>
    <property type="match status" value="1"/>
</dbReference>
<dbReference type="CDD" id="cd04179">
    <property type="entry name" value="DPM_DPG-synthase_like"/>
    <property type="match status" value="1"/>
</dbReference>
<dbReference type="PANTHER" id="PTHR48090">
    <property type="entry name" value="UNDECAPRENYL-PHOSPHATE 4-DEOXY-4-FORMAMIDO-L-ARABINOSE TRANSFERASE-RELATED"/>
    <property type="match status" value="1"/>
</dbReference>
<evidence type="ECO:0000259" key="1">
    <source>
        <dbReference type="Pfam" id="PF00535"/>
    </source>
</evidence>
<feature type="domain" description="Glycosyltransferase 2-like" evidence="1">
    <location>
        <begin position="4"/>
        <end position="125"/>
    </location>
</feature>
<dbReference type="InterPro" id="IPR029044">
    <property type="entry name" value="Nucleotide-diphossugar_trans"/>
</dbReference>
<protein>
    <submittedName>
        <fullName evidence="2">Dolichol-phosphate mannose synthase</fullName>
    </submittedName>
</protein>
<dbReference type="Pfam" id="PF00535">
    <property type="entry name" value="Glycos_transf_2"/>
    <property type="match status" value="1"/>
</dbReference>
<dbReference type="PANTHER" id="PTHR48090:SF7">
    <property type="entry name" value="RFBJ PROTEIN"/>
    <property type="match status" value="1"/>
</dbReference>
<proteinExistence type="predicted"/>
<accession>A0A0G0Q2E8</accession>
<dbReference type="SUPFAM" id="SSF53448">
    <property type="entry name" value="Nucleotide-diphospho-sugar transferases"/>
    <property type="match status" value="1"/>
</dbReference>
<evidence type="ECO:0000313" key="2">
    <source>
        <dbReference type="EMBL" id="KKR34293.1"/>
    </source>
</evidence>
<dbReference type="InterPro" id="IPR001173">
    <property type="entry name" value="Glyco_trans_2-like"/>
</dbReference>
<reference evidence="2 3" key="1">
    <citation type="journal article" date="2015" name="Nature">
        <title>rRNA introns, odd ribosomes, and small enigmatic genomes across a large radiation of phyla.</title>
        <authorList>
            <person name="Brown C.T."/>
            <person name="Hug L.A."/>
            <person name="Thomas B.C."/>
            <person name="Sharon I."/>
            <person name="Castelle C.J."/>
            <person name="Singh A."/>
            <person name="Wilkins M.J."/>
            <person name="Williams K.H."/>
            <person name="Banfield J.F."/>
        </authorList>
    </citation>
    <scope>NUCLEOTIDE SEQUENCE [LARGE SCALE GENOMIC DNA]</scope>
</reference>
<name>A0A0G0Q2E8_9BACT</name>
<evidence type="ECO:0000313" key="3">
    <source>
        <dbReference type="Proteomes" id="UP000034539"/>
    </source>
</evidence>
<comment type="caution">
    <text evidence="2">The sequence shown here is derived from an EMBL/GenBank/DDBJ whole genome shotgun (WGS) entry which is preliminary data.</text>
</comment>
<dbReference type="AlphaFoldDB" id="A0A0G0Q2E8"/>
<dbReference type="EMBL" id="LBXN01000003">
    <property type="protein sequence ID" value="KKR34293.1"/>
    <property type="molecule type" value="Genomic_DNA"/>
</dbReference>
<gene>
    <name evidence="2" type="ORF">UT63_C0003G0009</name>
</gene>
<dbReference type="PATRIC" id="fig|1618450.3.peg.87"/>
<dbReference type="InterPro" id="IPR050256">
    <property type="entry name" value="Glycosyltransferase_2"/>
</dbReference>